<feature type="domain" description="Glutamyl/glutaminyl-tRNA synthetase class Ib catalytic" evidence="7">
    <location>
        <begin position="2"/>
        <end position="286"/>
    </location>
</feature>
<evidence type="ECO:0000256" key="2">
    <source>
        <dbReference type="ARBA" id="ARBA00022598"/>
    </source>
</evidence>
<keyword evidence="5" id="KW-0648">Protein biosynthesis</keyword>
<dbReference type="InterPro" id="IPR000924">
    <property type="entry name" value="Glu/Gln-tRNA-synth"/>
</dbReference>
<evidence type="ECO:0000259" key="8">
    <source>
        <dbReference type="Pfam" id="PF03950"/>
    </source>
</evidence>
<evidence type="ECO:0000256" key="4">
    <source>
        <dbReference type="ARBA" id="ARBA00022840"/>
    </source>
</evidence>
<keyword evidence="3" id="KW-0547">Nucleotide-binding</keyword>
<dbReference type="AlphaFoldDB" id="A0A6C0C5R8"/>
<dbReference type="InterPro" id="IPR049437">
    <property type="entry name" value="tRNA-synt_1c_C2"/>
</dbReference>
<dbReference type="InterPro" id="IPR020058">
    <property type="entry name" value="Glu/Gln-tRNA-synth_Ib_cat-dom"/>
</dbReference>
<evidence type="ECO:0000256" key="1">
    <source>
        <dbReference type="ARBA" id="ARBA00022490"/>
    </source>
</evidence>
<dbReference type="PRINTS" id="PR00987">
    <property type="entry name" value="TRNASYNTHGLU"/>
</dbReference>
<evidence type="ECO:0000313" key="10">
    <source>
        <dbReference type="EMBL" id="QHT00056.1"/>
    </source>
</evidence>
<evidence type="ECO:0000256" key="3">
    <source>
        <dbReference type="ARBA" id="ARBA00022741"/>
    </source>
</evidence>
<evidence type="ECO:0000259" key="9">
    <source>
        <dbReference type="Pfam" id="PF20974"/>
    </source>
</evidence>
<dbReference type="GO" id="GO:0017102">
    <property type="term" value="C:methionyl glutamyl tRNA synthetase complex"/>
    <property type="evidence" value="ECO:0007669"/>
    <property type="project" value="TreeGrafter"/>
</dbReference>
<keyword evidence="1" id="KW-0963">Cytoplasm</keyword>
<dbReference type="InterPro" id="IPR020059">
    <property type="entry name" value="Glu/Gln-tRNA-synth_Ib_codon-bd"/>
</dbReference>
<organism evidence="10">
    <name type="scientific">viral metagenome</name>
    <dbReference type="NCBI Taxonomy" id="1070528"/>
    <lineage>
        <taxon>unclassified sequences</taxon>
        <taxon>metagenomes</taxon>
        <taxon>organismal metagenomes</taxon>
    </lineage>
</organism>
<evidence type="ECO:0000256" key="5">
    <source>
        <dbReference type="ARBA" id="ARBA00022917"/>
    </source>
</evidence>
<dbReference type="Pfam" id="PF03950">
    <property type="entry name" value="tRNA-synt_1c_C"/>
    <property type="match status" value="1"/>
</dbReference>
<dbReference type="Pfam" id="PF00749">
    <property type="entry name" value="tRNA-synt_1c"/>
    <property type="match status" value="1"/>
</dbReference>
<dbReference type="InterPro" id="IPR050132">
    <property type="entry name" value="Gln/Glu-tRNA_Ligase"/>
</dbReference>
<feature type="domain" description="Glutamyl/glutaminyl-tRNA synthetase class Ib anti-codon binding" evidence="8">
    <location>
        <begin position="311"/>
        <end position="387"/>
    </location>
</feature>
<dbReference type="InterPro" id="IPR011035">
    <property type="entry name" value="Ribosomal_bL25/Gln-tRNA_synth"/>
</dbReference>
<feature type="domain" description="tRNA synthetases class I (E and Q) anti-codon binding" evidence="9">
    <location>
        <begin position="410"/>
        <end position="485"/>
    </location>
</feature>
<dbReference type="PANTHER" id="PTHR43097:SF5">
    <property type="entry name" value="GLUTAMATE--TRNA LIGASE"/>
    <property type="match status" value="1"/>
</dbReference>
<keyword evidence="6" id="KW-0030">Aminoacyl-tRNA synthetase</keyword>
<dbReference type="InterPro" id="IPR020056">
    <property type="entry name" value="Rbsml_bL25/Gln-tRNA_synth_N"/>
</dbReference>
<keyword evidence="2" id="KW-0436">Ligase</keyword>
<dbReference type="GO" id="GO:0005829">
    <property type="term" value="C:cytosol"/>
    <property type="evidence" value="ECO:0007669"/>
    <property type="project" value="TreeGrafter"/>
</dbReference>
<dbReference type="GO" id="GO:0005524">
    <property type="term" value="F:ATP binding"/>
    <property type="evidence" value="ECO:0007669"/>
    <property type="project" value="UniProtKB-KW"/>
</dbReference>
<evidence type="ECO:0000256" key="6">
    <source>
        <dbReference type="ARBA" id="ARBA00023146"/>
    </source>
</evidence>
<evidence type="ECO:0008006" key="11">
    <source>
        <dbReference type="Google" id="ProtNLM"/>
    </source>
</evidence>
<dbReference type="InterPro" id="IPR014729">
    <property type="entry name" value="Rossmann-like_a/b/a_fold"/>
</dbReference>
<proteinExistence type="predicted"/>
<reference evidence="10" key="1">
    <citation type="journal article" date="2020" name="Nature">
        <title>Giant virus diversity and host interactions through global metagenomics.</title>
        <authorList>
            <person name="Schulz F."/>
            <person name="Roux S."/>
            <person name="Paez-Espino D."/>
            <person name="Jungbluth S."/>
            <person name="Walsh D.A."/>
            <person name="Denef V.J."/>
            <person name="McMahon K.D."/>
            <person name="Konstantinidis K.T."/>
            <person name="Eloe-Fadrosh E.A."/>
            <person name="Kyrpides N.C."/>
            <person name="Woyke T."/>
        </authorList>
    </citation>
    <scope>NUCLEOTIDE SEQUENCE</scope>
    <source>
        <strain evidence="10">GVMAG-M-3300020192-26</strain>
    </source>
</reference>
<dbReference type="Pfam" id="PF20974">
    <property type="entry name" value="tRNA-synt_1c_C2"/>
    <property type="match status" value="1"/>
</dbReference>
<dbReference type="EMBL" id="MN739352">
    <property type="protein sequence ID" value="QHT00056.1"/>
    <property type="molecule type" value="Genomic_DNA"/>
</dbReference>
<dbReference type="Gene3D" id="3.40.50.620">
    <property type="entry name" value="HUPs"/>
    <property type="match status" value="1"/>
</dbReference>
<dbReference type="GO" id="GO:0006424">
    <property type="term" value="P:glutamyl-tRNA aminoacylation"/>
    <property type="evidence" value="ECO:0007669"/>
    <property type="project" value="TreeGrafter"/>
</dbReference>
<dbReference type="GO" id="GO:0004818">
    <property type="term" value="F:glutamate-tRNA ligase activity"/>
    <property type="evidence" value="ECO:0007669"/>
    <property type="project" value="TreeGrafter"/>
</dbReference>
<accession>A0A6C0C5R8</accession>
<evidence type="ECO:0000259" key="7">
    <source>
        <dbReference type="Pfam" id="PF00749"/>
    </source>
</evidence>
<dbReference type="PANTHER" id="PTHR43097">
    <property type="entry name" value="GLUTAMINE-TRNA LIGASE"/>
    <property type="match status" value="1"/>
</dbReference>
<name>A0A6C0C5R8_9ZZZZ</name>
<dbReference type="Gene3D" id="2.40.240.10">
    <property type="entry name" value="Ribosomal Protein L25, Chain P"/>
    <property type="match status" value="1"/>
</dbReference>
<protein>
    <recommendedName>
        <fullName evidence="11">Glutamate--tRNA ligase</fullName>
    </recommendedName>
</protein>
<dbReference type="SUPFAM" id="SSF52374">
    <property type="entry name" value="Nucleotidylyl transferase"/>
    <property type="match status" value="1"/>
</dbReference>
<sequence length="507" mass="58533">MQVKTRFPPENGGHIHIGHAKAAYSNFKFAKDHEGTMMIRFDDTNPKNCKQEYATSILDDLRTLKLADETTKISYTSNYFDLLQEFAVQLIESGDAYMDDSSVETIRQNRKICIASKSRDNSVDDNMRLWKIFASKSCENNLVLRAKIHMQHKNACMRDPVLYRRCIEPHYMTGDKYNIYPSYDFSCPILDSIENITHTFRTIEYADRTDLYFWVLDGLALRKPILQLFSSLRFDYTVMSKRKIRILIQSGILDGWDDPRLCTIKGLIKRGFTVECILKYVDLMYLSTNNTKKGTYPIMVSMNATMLENKAHRYVAVEKEHAYLTIFDSTIEEKTIEVDLHPKLSEFGKKNVKISNNIFLEGKDAATLIVGEEITLMNLGNVIVKYICHFDHSLILAPKFDGDFKTTKKKLHWLSSEDCYEIQIAEYGHILKEEKLLFNADKSIVARCINDASTKKICCYVEKSLMNVTAGMHVQLIRRGFHIMDVTGKLIRLPDVSKPNVFSVYHK</sequence>
<dbReference type="SUPFAM" id="SSF50715">
    <property type="entry name" value="Ribosomal protein L25-like"/>
    <property type="match status" value="1"/>
</dbReference>
<keyword evidence="4" id="KW-0067">ATP-binding</keyword>